<proteinExistence type="predicted"/>
<organism evidence="1 2">
    <name type="scientific">Actinomadura rubrisoli</name>
    <dbReference type="NCBI Taxonomy" id="2530368"/>
    <lineage>
        <taxon>Bacteria</taxon>
        <taxon>Bacillati</taxon>
        <taxon>Actinomycetota</taxon>
        <taxon>Actinomycetes</taxon>
        <taxon>Streptosporangiales</taxon>
        <taxon>Thermomonosporaceae</taxon>
        <taxon>Actinomadura</taxon>
    </lineage>
</organism>
<comment type="caution">
    <text evidence="1">The sequence shown here is derived from an EMBL/GenBank/DDBJ whole genome shotgun (WGS) entry which is preliminary data.</text>
</comment>
<evidence type="ECO:0000313" key="1">
    <source>
        <dbReference type="EMBL" id="TDD91738.1"/>
    </source>
</evidence>
<dbReference type="EMBL" id="SMKU01000043">
    <property type="protein sequence ID" value="TDD91738.1"/>
    <property type="molecule type" value="Genomic_DNA"/>
</dbReference>
<dbReference type="OrthoDB" id="4323652at2"/>
<dbReference type="Proteomes" id="UP000294513">
    <property type="component" value="Unassembled WGS sequence"/>
</dbReference>
<sequence>MSGAVGVHDSKAPDLGYLSLSPESFAQFVKRVRADELSI</sequence>
<name>A0A4R5BX19_9ACTN</name>
<protein>
    <submittedName>
        <fullName evidence="1">DUF397 domain-containing protein</fullName>
    </submittedName>
</protein>
<keyword evidence="2" id="KW-1185">Reference proteome</keyword>
<gene>
    <name evidence="1" type="ORF">E1298_11565</name>
</gene>
<evidence type="ECO:0000313" key="2">
    <source>
        <dbReference type="Proteomes" id="UP000294513"/>
    </source>
</evidence>
<reference evidence="1 2" key="1">
    <citation type="submission" date="2019-03" db="EMBL/GenBank/DDBJ databases">
        <title>Draft genome sequences of novel Actinobacteria.</title>
        <authorList>
            <person name="Sahin N."/>
            <person name="Ay H."/>
            <person name="Saygin H."/>
        </authorList>
    </citation>
    <scope>NUCLEOTIDE SEQUENCE [LARGE SCALE GENOMIC DNA]</scope>
    <source>
        <strain evidence="1 2">H3C3</strain>
    </source>
</reference>
<accession>A0A4R5BX19</accession>
<dbReference type="AlphaFoldDB" id="A0A4R5BX19"/>